<feature type="transmembrane region" description="Helical" evidence="5">
    <location>
        <begin position="71"/>
        <end position="91"/>
    </location>
</feature>
<name>A0A8J2UC07_9BACT</name>
<dbReference type="Pfam" id="PF13564">
    <property type="entry name" value="DoxX_2"/>
    <property type="match status" value="1"/>
</dbReference>
<evidence type="ECO:0000256" key="2">
    <source>
        <dbReference type="ARBA" id="ARBA00022692"/>
    </source>
</evidence>
<dbReference type="RefSeq" id="WP_188930999.1">
    <property type="nucleotide sequence ID" value="NZ_BMJC01000002.1"/>
</dbReference>
<organism evidence="6 7">
    <name type="scientific">Puia dinghuensis</name>
    <dbReference type="NCBI Taxonomy" id="1792502"/>
    <lineage>
        <taxon>Bacteria</taxon>
        <taxon>Pseudomonadati</taxon>
        <taxon>Bacteroidota</taxon>
        <taxon>Chitinophagia</taxon>
        <taxon>Chitinophagales</taxon>
        <taxon>Chitinophagaceae</taxon>
        <taxon>Puia</taxon>
    </lineage>
</organism>
<evidence type="ECO:0000313" key="7">
    <source>
        <dbReference type="Proteomes" id="UP000607559"/>
    </source>
</evidence>
<reference evidence="6" key="2">
    <citation type="submission" date="2020-09" db="EMBL/GenBank/DDBJ databases">
        <authorList>
            <person name="Sun Q."/>
            <person name="Zhou Y."/>
        </authorList>
    </citation>
    <scope>NUCLEOTIDE SEQUENCE</scope>
    <source>
        <strain evidence="6">CGMCC 1.15448</strain>
    </source>
</reference>
<feature type="transmembrane region" description="Helical" evidence="5">
    <location>
        <begin position="97"/>
        <end position="114"/>
    </location>
</feature>
<keyword evidence="4 5" id="KW-0472">Membrane</keyword>
<feature type="transmembrane region" description="Helical" evidence="5">
    <location>
        <begin position="44"/>
        <end position="62"/>
    </location>
</feature>
<dbReference type="AlphaFoldDB" id="A0A8J2UC07"/>
<dbReference type="Proteomes" id="UP000607559">
    <property type="component" value="Unassembled WGS sequence"/>
</dbReference>
<evidence type="ECO:0000256" key="3">
    <source>
        <dbReference type="ARBA" id="ARBA00022989"/>
    </source>
</evidence>
<dbReference type="EMBL" id="BMJC01000002">
    <property type="protein sequence ID" value="GGA96217.1"/>
    <property type="molecule type" value="Genomic_DNA"/>
</dbReference>
<accession>A0A8J2UC07</accession>
<evidence type="ECO:0000256" key="5">
    <source>
        <dbReference type="SAM" id="Phobius"/>
    </source>
</evidence>
<keyword evidence="7" id="KW-1185">Reference proteome</keyword>
<proteinExistence type="predicted"/>
<evidence type="ECO:0000256" key="4">
    <source>
        <dbReference type="ARBA" id="ARBA00023136"/>
    </source>
</evidence>
<gene>
    <name evidence="6" type="ORF">GCM10011511_19390</name>
</gene>
<dbReference type="InterPro" id="IPR032808">
    <property type="entry name" value="DoxX"/>
</dbReference>
<keyword evidence="3 5" id="KW-1133">Transmembrane helix</keyword>
<keyword evidence="2 5" id="KW-0812">Transmembrane</keyword>
<evidence type="ECO:0008006" key="8">
    <source>
        <dbReference type="Google" id="ProtNLM"/>
    </source>
</evidence>
<dbReference type="GO" id="GO:0016020">
    <property type="term" value="C:membrane"/>
    <property type="evidence" value="ECO:0007669"/>
    <property type="project" value="UniProtKB-SubCell"/>
</dbReference>
<feature type="transmembrane region" description="Helical" evidence="5">
    <location>
        <begin position="5"/>
        <end position="24"/>
    </location>
</feature>
<dbReference type="PIRSF" id="PIRSF030066">
    <property type="entry name" value="UCP030066"/>
    <property type="match status" value="1"/>
</dbReference>
<reference evidence="6" key="1">
    <citation type="journal article" date="2014" name="Int. J. Syst. Evol. Microbiol.">
        <title>Complete genome sequence of Corynebacterium casei LMG S-19264T (=DSM 44701T), isolated from a smear-ripened cheese.</title>
        <authorList>
            <consortium name="US DOE Joint Genome Institute (JGI-PGF)"/>
            <person name="Walter F."/>
            <person name="Albersmeier A."/>
            <person name="Kalinowski J."/>
            <person name="Ruckert C."/>
        </authorList>
    </citation>
    <scope>NUCLEOTIDE SEQUENCE</scope>
    <source>
        <strain evidence="6">CGMCC 1.15448</strain>
    </source>
</reference>
<sequence length="120" mass="13465">MKRNWVYILTTTLVALMSFVTGLGNLIPFPHIEADLHHLGYPSYFRIILGTWKVIGAIVIAIPRKLWIKDLAYMGILLDLSGAAASRWAVGDGATKVIVPLIISILTTVSWWNFRMRLSN</sequence>
<dbReference type="InterPro" id="IPR016944">
    <property type="entry name" value="UCP030066"/>
</dbReference>
<evidence type="ECO:0000256" key="1">
    <source>
        <dbReference type="ARBA" id="ARBA00004141"/>
    </source>
</evidence>
<comment type="caution">
    <text evidence="6">The sequence shown here is derived from an EMBL/GenBank/DDBJ whole genome shotgun (WGS) entry which is preliminary data.</text>
</comment>
<comment type="subcellular location">
    <subcellularLocation>
        <location evidence="1">Membrane</location>
        <topology evidence="1">Multi-pass membrane protein</topology>
    </subcellularLocation>
</comment>
<protein>
    <recommendedName>
        <fullName evidence="8">DoxX family protein</fullName>
    </recommendedName>
</protein>
<evidence type="ECO:0000313" key="6">
    <source>
        <dbReference type="EMBL" id="GGA96217.1"/>
    </source>
</evidence>